<dbReference type="NCBIfam" id="NF004976">
    <property type="entry name" value="PRK06349.1"/>
    <property type="match status" value="1"/>
</dbReference>
<dbReference type="SUPFAM" id="SSF55347">
    <property type="entry name" value="Glyceraldehyde-3-phosphate dehydrogenase-like, C-terminal domain"/>
    <property type="match status" value="1"/>
</dbReference>
<comment type="similarity">
    <text evidence="3 11">Belongs to the homoserine dehydrogenase family.</text>
</comment>
<dbReference type="SUPFAM" id="SSF51735">
    <property type="entry name" value="NAD(P)-binding Rossmann-fold domains"/>
    <property type="match status" value="1"/>
</dbReference>
<comment type="catalytic activity">
    <reaction evidence="10">
        <text>L-homoserine + NADP(+) = L-aspartate 4-semialdehyde + NADPH + H(+)</text>
        <dbReference type="Rhea" id="RHEA:15761"/>
        <dbReference type="ChEBI" id="CHEBI:15378"/>
        <dbReference type="ChEBI" id="CHEBI:57476"/>
        <dbReference type="ChEBI" id="CHEBI:57783"/>
        <dbReference type="ChEBI" id="CHEBI:58349"/>
        <dbReference type="ChEBI" id="CHEBI:537519"/>
        <dbReference type="EC" id="1.1.1.3"/>
    </reaction>
</comment>
<evidence type="ECO:0000313" key="15">
    <source>
        <dbReference type="Proteomes" id="UP001595637"/>
    </source>
</evidence>
<evidence type="ECO:0000256" key="8">
    <source>
        <dbReference type="ARBA" id="ARBA00023002"/>
    </source>
</evidence>
<dbReference type="Gene3D" id="3.30.70.260">
    <property type="match status" value="1"/>
</dbReference>
<comment type="pathway">
    <text evidence="1 10">Amino-acid biosynthesis; L-threonine biosynthesis; L-threonine from L-aspartate: step 3/5.</text>
</comment>
<keyword evidence="8 10" id="KW-0560">Oxidoreductase</keyword>
<dbReference type="PROSITE" id="PS01042">
    <property type="entry name" value="HOMOSER_DHGENASE"/>
    <property type="match status" value="1"/>
</dbReference>
<evidence type="ECO:0000256" key="10">
    <source>
        <dbReference type="RuleBase" id="RU000579"/>
    </source>
</evidence>
<evidence type="ECO:0000256" key="6">
    <source>
        <dbReference type="ARBA" id="ARBA00022605"/>
    </source>
</evidence>
<gene>
    <name evidence="14" type="ORF">ACFOEO_08675</name>
</gene>
<comment type="pathway">
    <text evidence="2 10">Amino-acid biosynthesis; L-methionine biosynthesis via de novo pathway; L-homoserine from L-aspartate: step 3/3.</text>
</comment>
<evidence type="ECO:0000256" key="2">
    <source>
        <dbReference type="ARBA" id="ARBA00005062"/>
    </source>
</evidence>
<proteinExistence type="inferred from homology"/>
<evidence type="ECO:0000256" key="7">
    <source>
        <dbReference type="ARBA" id="ARBA00022697"/>
    </source>
</evidence>
<dbReference type="Gene3D" id="3.30.360.10">
    <property type="entry name" value="Dihydrodipicolinate Reductase, domain 2"/>
    <property type="match status" value="1"/>
</dbReference>
<dbReference type="Gene3D" id="3.40.50.720">
    <property type="entry name" value="NAD(P)-binding Rossmann-like Domain"/>
    <property type="match status" value="1"/>
</dbReference>
<keyword evidence="15" id="KW-1185">Reference proteome</keyword>
<keyword evidence="10" id="KW-0521">NADP</keyword>
<keyword evidence="9 10" id="KW-0486">Methionine biosynthesis</keyword>
<feature type="domain" description="Homoserine dehydrogenase catalytic" evidence="12">
    <location>
        <begin position="134"/>
        <end position="312"/>
    </location>
</feature>
<evidence type="ECO:0000256" key="9">
    <source>
        <dbReference type="ARBA" id="ARBA00023167"/>
    </source>
</evidence>
<dbReference type="InterPro" id="IPR016204">
    <property type="entry name" value="HDH"/>
</dbReference>
<evidence type="ECO:0000256" key="3">
    <source>
        <dbReference type="ARBA" id="ARBA00006753"/>
    </source>
</evidence>
<comment type="caution">
    <text evidence="14">The sequence shown here is derived from an EMBL/GenBank/DDBJ whole genome shotgun (WGS) entry which is preliminary data.</text>
</comment>
<evidence type="ECO:0000313" key="14">
    <source>
        <dbReference type="EMBL" id="MFC3388643.1"/>
    </source>
</evidence>
<dbReference type="InterPro" id="IPR019811">
    <property type="entry name" value="HDH_CS"/>
</dbReference>
<dbReference type="EMBL" id="JBHRVQ010000001">
    <property type="protein sequence ID" value="MFC3388643.1"/>
    <property type="molecule type" value="Genomic_DNA"/>
</dbReference>
<dbReference type="GO" id="GO:0004412">
    <property type="term" value="F:homoserine dehydrogenase activity"/>
    <property type="evidence" value="ECO:0007669"/>
    <property type="project" value="UniProtKB-EC"/>
</dbReference>
<keyword evidence="6 10" id="KW-0028">Amino-acid biosynthesis</keyword>
<dbReference type="InterPro" id="IPR001342">
    <property type="entry name" value="HDH_cat"/>
</dbReference>
<name>A0ABV7N722_9STAP</name>
<feature type="domain" description="Aspartate/homoserine dehydrogenase NAD-binding" evidence="13">
    <location>
        <begin position="7"/>
        <end position="126"/>
    </location>
</feature>
<dbReference type="EC" id="1.1.1.3" evidence="4 10"/>
<evidence type="ECO:0000256" key="1">
    <source>
        <dbReference type="ARBA" id="ARBA00005056"/>
    </source>
</evidence>
<sequence length="402" mass="43722">MNLAILGMGTVGCGVVDVLSENREKITGLIGEEITISHVYVNNVDKERSVDLGGAIITDDINSLLDSDDIDTVVEVMGGMEATRDILTKFLKKGIHVVSANKDMLAKYIDELSLVAEDNGASLLYEASIAGGIPIVNAIEYGLNANRIHKVMGILNGTTNYILSKMTKDGWDYQQALEEATEKGYAEADPTNDVDGFDAQRKIVLLSRLAYERKVDIDEVPVTGIRDVQLKDIKNAKAAGFRLKLVGKSEFDGVGMSIEVAPVLLPADHQLASVEYEKNAVYVMGNAVGETMFYGPGAGGMETASAVVSDLINCMKNQNVACKGPRPDQFAQMKMSDQPCRYYIRFDSDIGGYLEEMDIDYSPVDSTDDTTVITEPVGQALLKKLKSNEAYNIKAIYQVEGN</sequence>
<evidence type="ECO:0000256" key="4">
    <source>
        <dbReference type="ARBA" id="ARBA00013213"/>
    </source>
</evidence>
<evidence type="ECO:0000259" key="12">
    <source>
        <dbReference type="Pfam" id="PF00742"/>
    </source>
</evidence>
<evidence type="ECO:0000259" key="13">
    <source>
        <dbReference type="Pfam" id="PF03447"/>
    </source>
</evidence>
<dbReference type="PANTHER" id="PTHR43331">
    <property type="entry name" value="HOMOSERINE DEHYDROGENASE"/>
    <property type="match status" value="1"/>
</dbReference>
<evidence type="ECO:0000256" key="11">
    <source>
        <dbReference type="RuleBase" id="RU004171"/>
    </source>
</evidence>
<keyword evidence="7 10" id="KW-0791">Threonine biosynthesis</keyword>
<evidence type="ECO:0000256" key="5">
    <source>
        <dbReference type="ARBA" id="ARBA00013376"/>
    </source>
</evidence>
<dbReference type="Pfam" id="PF03447">
    <property type="entry name" value="NAD_binding_3"/>
    <property type="match status" value="1"/>
</dbReference>
<protein>
    <recommendedName>
        <fullName evidence="5 10">Homoserine dehydrogenase</fullName>
        <ecNumber evidence="4 10">1.1.1.3</ecNumber>
    </recommendedName>
</protein>
<organism evidence="14 15">
    <name type="scientific">Salinicoccus sesuvii</name>
    <dbReference type="NCBI Taxonomy" id="868281"/>
    <lineage>
        <taxon>Bacteria</taxon>
        <taxon>Bacillati</taxon>
        <taxon>Bacillota</taxon>
        <taxon>Bacilli</taxon>
        <taxon>Bacillales</taxon>
        <taxon>Staphylococcaceae</taxon>
        <taxon>Salinicoccus</taxon>
    </lineage>
</organism>
<dbReference type="Pfam" id="PF00742">
    <property type="entry name" value="Homoserine_dh"/>
    <property type="match status" value="1"/>
</dbReference>
<dbReference type="InterPro" id="IPR036291">
    <property type="entry name" value="NAD(P)-bd_dom_sf"/>
</dbReference>
<dbReference type="InterPro" id="IPR005106">
    <property type="entry name" value="Asp/hSer_DH_NAD-bd"/>
</dbReference>
<dbReference type="PIRSF" id="PIRSF000098">
    <property type="entry name" value="Homoser_dehydrog"/>
    <property type="match status" value="1"/>
</dbReference>
<dbReference type="RefSeq" id="WP_380654416.1">
    <property type="nucleotide sequence ID" value="NZ_JBHRVQ010000001.1"/>
</dbReference>
<reference evidence="15" key="1">
    <citation type="journal article" date="2019" name="Int. J. Syst. Evol. Microbiol.">
        <title>The Global Catalogue of Microorganisms (GCM) 10K type strain sequencing project: providing services to taxonomists for standard genome sequencing and annotation.</title>
        <authorList>
            <consortium name="The Broad Institute Genomics Platform"/>
            <consortium name="The Broad Institute Genome Sequencing Center for Infectious Disease"/>
            <person name="Wu L."/>
            <person name="Ma J."/>
        </authorList>
    </citation>
    <scope>NUCLEOTIDE SEQUENCE [LARGE SCALE GENOMIC DNA]</scope>
    <source>
        <strain evidence="15">CCM 7756</strain>
    </source>
</reference>
<dbReference type="PANTHER" id="PTHR43331:SF1">
    <property type="entry name" value="HOMOSERINE DEHYDROGENASE"/>
    <property type="match status" value="1"/>
</dbReference>
<accession>A0ABV7N722</accession>
<dbReference type="Proteomes" id="UP001595637">
    <property type="component" value="Unassembled WGS sequence"/>
</dbReference>